<dbReference type="EMBL" id="CP097504">
    <property type="protein sequence ID" value="URD87538.1"/>
    <property type="molecule type" value="Genomic_DNA"/>
</dbReference>
<keyword evidence="2 5" id="KW-0853">WD repeat</keyword>
<keyword evidence="8" id="KW-1185">Reference proteome</keyword>
<dbReference type="AlphaFoldDB" id="A0A9E7JNG5"/>
<feature type="repeat" description="WD" evidence="5">
    <location>
        <begin position="32"/>
        <end position="73"/>
    </location>
</feature>
<evidence type="ECO:0000313" key="7">
    <source>
        <dbReference type="EMBL" id="URD87538.1"/>
    </source>
</evidence>
<dbReference type="SMART" id="SM00320">
    <property type="entry name" value="WD40"/>
    <property type="match status" value="3"/>
</dbReference>
<proteinExistence type="inferred from homology"/>
<dbReference type="InterPro" id="IPR015943">
    <property type="entry name" value="WD40/YVTN_repeat-like_dom_sf"/>
</dbReference>
<dbReference type="InterPro" id="IPR036322">
    <property type="entry name" value="WD40_repeat_dom_sf"/>
</dbReference>
<evidence type="ECO:0000256" key="1">
    <source>
        <dbReference type="ARBA" id="ARBA00007253"/>
    </source>
</evidence>
<evidence type="ECO:0000256" key="5">
    <source>
        <dbReference type="PROSITE-ProRule" id="PRU00221"/>
    </source>
</evidence>
<keyword evidence="4" id="KW-0687">Ribonucleoprotein</keyword>
<dbReference type="PROSITE" id="PS00678">
    <property type="entry name" value="WD_REPEATS_1"/>
    <property type="match status" value="1"/>
</dbReference>
<dbReference type="InterPro" id="IPR019775">
    <property type="entry name" value="WD40_repeat_CS"/>
</dbReference>
<comment type="similarity">
    <text evidence="1">Belongs to the WD repeat G protein beta family. Ribosomal protein RACK1 subfamily.</text>
</comment>
<reference evidence="7" key="1">
    <citation type="submission" date="2022-05" db="EMBL/GenBank/DDBJ databases">
        <title>The Musa troglodytarum L. genome provides insights into the mechanism of non-climacteric behaviour and enrichment of carotenoids.</title>
        <authorList>
            <person name="Wang J."/>
        </authorList>
    </citation>
    <scope>NUCLEOTIDE SEQUENCE</scope>
    <source>
        <tissue evidence="7">Leaf</tissue>
    </source>
</reference>
<feature type="repeat" description="WD" evidence="5">
    <location>
        <begin position="74"/>
        <end position="106"/>
    </location>
</feature>
<protein>
    <recommendedName>
        <fullName evidence="9">Guanine nucleotide-binding protein subunit beta-like protein</fullName>
    </recommendedName>
</protein>
<dbReference type="Pfam" id="PF00400">
    <property type="entry name" value="WD40"/>
    <property type="match status" value="3"/>
</dbReference>
<dbReference type="InterPro" id="IPR045223">
    <property type="entry name" value="RACK1-like"/>
</dbReference>
<evidence type="ECO:0000256" key="4">
    <source>
        <dbReference type="ARBA" id="ARBA00023274"/>
    </source>
</evidence>
<dbReference type="GO" id="GO:0043022">
    <property type="term" value="F:ribosome binding"/>
    <property type="evidence" value="ECO:0007669"/>
    <property type="project" value="InterPro"/>
</dbReference>
<dbReference type="Proteomes" id="UP001055439">
    <property type="component" value="Chromosome 2"/>
</dbReference>
<feature type="compositionally biased region" description="Low complexity" evidence="6">
    <location>
        <begin position="193"/>
        <end position="237"/>
    </location>
</feature>
<dbReference type="GO" id="GO:0045182">
    <property type="term" value="F:translation regulator activity"/>
    <property type="evidence" value="ECO:0007669"/>
    <property type="project" value="InterPro"/>
</dbReference>
<sequence>METAIVVSSTRDKSVLIWKIKDDGTVVPHRRLTGHSHFVEDVGLNSDGQLAFSASWDGVVRLWDVATGSITSRFVGHTKDVLSVTISPDNRQIVSGGRDRTIKVWNSLGECKCTIEGADIHTEWVSRVRFNPSFHKPVLVSGSWDRTRCGTSPTACSCTRWWATPATSTPWQSPPTAQCARAAARTPSSCYGSSPSGRRSTSSTPAPSSTRFASAPAGTGRASGRRTTSASGTSPRRLFSKFSSGRRPSAGKMSSTLTSYVCASPSLAISCSFTCIKHLVPPISDAYQDFCADLCMELTDS</sequence>
<organism evidence="7 8">
    <name type="scientific">Musa troglodytarum</name>
    <name type="common">fe'i banana</name>
    <dbReference type="NCBI Taxonomy" id="320322"/>
    <lineage>
        <taxon>Eukaryota</taxon>
        <taxon>Viridiplantae</taxon>
        <taxon>Streptophyta</taxon>
        <taxon>Embryophyta</taxon>
        <taxon>Tracheophyta</taxon>
        <taxon>Spermatophyta</taxon>
        <taxon>Magnoliopsida</taxon>
        <taxon>Liliopsida</taxon>
        <taxon>Zingiberales</taxon>
        <taxon>Musaceae</taxon>
        <taxon>Musa</taxon>
    </lineage>
</organism>
<name>A0A9E7JNG5_9LILI</name>
<keyword evidence="3" id="KW-0677">Repeat</keyword>
<evidence type="ECO:0000256" key="3">
    <source>
        <dbReference type="ARBA" id="ARBA00022737"/>
    </source>
</evidence>
<dbReference type="InterPro" id="IPR020472">
    <property type="entry name" value="WD40_PAC1"/>
</dbReference>
<gene>
    <name evidence="7" type="ORF">MUK42_28112</name>
</gene>
<dbReference type="GO" id="GO:1990904">
    <property type="term" value="C:ribonucleoprotein complex"/>
    <property type="evidence" value="ECO:0007669"/>
    <property type="project" value="UniProtKB-KW"/>
</dbReference>
<evidence type="ECO:0000313" key="8">
    <source>
        <dbReference type="Proteomes" id="UP001055439"/>
    </source>
</evidence>
<dbReference type="PROSITE" id="PS50294">
    <property type="entry name" value="WD_REPEATS_REGION"/>
    <property type="match status" value="2"/>
</dbReference>
<evidence type="ECO:0000256" key="2">
    <source>
        <dbReference type="ARBA" id="ARBA00022574"/>
    </source>
</evidence>
<dbReference type="FunFam" id="2.130.10.10:FF:000615">
    <property type="entry name" value="Receptor for activated C kinase 1"/>
    <property type="match status" value="1"/>
</dbReference>
<dbReference type="PRINTS" id="PR00320">
    <property type="entry name" value="GPROTEINBRPT"/>
</dbReference>
<evidence type="ECO:0000256" key="6">
    <source>
        <dbReference type="SAM" id="MobiDB-lite"/>
    </source>
</evidence>
<dbReference type="PROSITE" id="PS50082">
    <property type="entry name" value="WD_REPEATS_2"/>
    <property type="match status" value="2"/>
</dbReference>
<dbReference type="PANTHER" id="PTHR19868">
    <property type="entry name" value="RECEPTOR FOR ACTIVATED PROTEIN KINASE C RACK1"/>
    <property type="match status" value="1"/>
</dbReference>
<dbReference type="InterPro" id="IPR001680">
    <property type="entry name" value="WD40_rpt"/>
</dbReference>
<feature type="region of interest" description="Disordered" evidence="6">
    <location>
        <begin position="189"/>
        <end position="253"/>
    </location>
</feature>
<dbReference type="Gene3D" id="2.130.10.10">
    <property type="entry name" value="YVTN repeat-like/Quinoprotein amine dehydrogenase"/>
    <property type="match status" value="1"/>
</dbReference>
<dbReference type="OrthoDB" id="7875889at2759"/>
<evidence type="ECO:0008006" key="9">
    <source>
        <dbReference type="Google" id="ProtNLM"/>
    </source>
</evidence>
<accession>A0A9E7JNG5</accession>
<dbReference type="SUPFAM" id="SSF50978">
    <property type="entry name" value="WD40 repeat-like"/>
    <property type="match status" value="1"/>
</dbReference>